<keyword evidence="2" id="KW-1133">Transmembrane helix</keyword>
<sequence>MEKPTDGPDEPMTMRFDPAVGAYVPAEAVALTETAPRHPQAMRLPRREPSAPATERIVAPPVLPVRPPALPPRAQANPPSRRPAPSGSRPVGAAPRPAPPPNRTPIPGPPAQRPPLPAPRPVVAPAPLYVPVPYMPYPPRPMPIGRPGVVTAAGVVLITTASLCALVTAWMIVAIAWLGQVYSGFARDIDDSVASDFDTTYWGTMTPWMVFQVVTLAVCAVALAYGIALLRGNRRSTQIMATVMALLLIVSWLPGIVAVIAVPILLWAPESARRWFGARLP</sequence>
<dbReference type="EMBL" id="JAAXOQ010000008">
    <property type="protein sequence ID" value="NKY18259.1"/>
    <property type="molecule type" value="Genomic_DNA"/>
</dbReference>
<feature type="transmembrane region" description="Helical" evidence="2">
    <location>
        <begin position="242"/>
        <end position="268"/>
    </location>
</feature>
<feature type="transmembrane region" description="Helical" evidence="2">
    <location>
        <begin position="208"/>
        <end position="230"/>
    </location>
</feature>
<name>A0A846X1R2_9ACTN</name>
<feature type="region of interest" description="Disordered" evidence="1">
    <location>
        <begin position="33"/>
        <end position="118"/>
    </location>
</feature>
<organism evidence="3 4">
    <name type="scientific">Tsukamurella spumae</name>
    <dbReference type="NCBI Taxonomy" id="44753"/>
    <lineage>
        <taxon>Bacteria</taxon>
        <taxon>Bacillati</taxon>
        <taxon>Actinomycetota</taxon>
        <taxon>Actinomycetes</taxon>
        <taxon>Mycobacteriales</taxon>
        <taxon>Tsukamurellaceae</taxon>
        <taxon>Tsukamurella</taxon>
    </lineage>
</organism>
<gene>
    <name evidence="3" type="ORF">HF999_07740</name>
</gene>
<keyword evidence="2" id="KW-0812">Transmembrane</keyword>
<evidence type="ECO:0000313" key="3">
    <source>
        <dbReference type="EMBL" id="NKY18259.1"/>
    </source>
</evidence>
<dbReference type="AlphaFoldDB" id="A0A846X1R2"/>
<keyword evidence="4" id="KW-1185">Reference proteome</keyword>
<dbReference type="Proteomes" id="UP000582646">
    <property type="component" value="Unassembled WGS sequence"/>
</dbReference>
<dbReference type="RefSeq" id="WP_168545317.1">
    <property type="nucleotide sequence ID" value="NZ_BAAAKS010000062.1"/>
</dbReference>
<keyword evidence="2" id="KW-0472">Membrane</keyword>
<feature type="compositionally biased region" description="Low complexity" evidence="1">
    <location>
        <begin position="72"/>
        <end position="95"/>
    </location>
</feature>
<feature type="compositionally biased region" description="Pro residues" evidence="1">
    <location>
        <begin position="96"/>
        <end position="118"/>
    </location>
</feature>
<proteinExistence type="predicted"/>
<feature type="transmembrane region" description="Helical" evidence="2">
    <location>
        <begin position="149"/>
        <end position="178"/>
    </location>
</feature>
<protein>
    <submittedName>
        <fullName evidence="3">Uncharacterized protein</fullName>
    </submittedName>
</protein>
<accession>A0A846X1R2</accession>
<evidence type="ECO:0000256" key="2">
    <source>
        <dbReference type="SAM" id="Phobius"/>
    </source>
</evidence>
<comment type="caution">
    <text evidence="3">The sequence shown here is derived from an EMBL/GenBank/DDBJ whole genome shotgun (WGS) entry which is preliminary data.</text>
</comment>
<evidence type="ECO:0000313" key="4">
    <source>
        <dbReference type="Proteomes" id="UP000582646"/>
    </source>
</evidence>
<reference evidence="3 4" key="1">
    <citation type="submission" date="2020-04" db="EMBL/GenBank/DDBJ databases">
        <title>MicrobeNet Type strains.</title>
        <authorList>
            <person name="Nicholson A.C."/>
        </authorList>
    </citation>
    <scope>NUCLEOTIDE SEQUENCE [LARGE SCALE GENOMIC DNA]</scope>
    <source>
        <strain evidence="3 4">DSM 44113</strain>
    </source>
</reference>
<feature type="compositionally biased region" description="Pro residues" evidence="1">
    <location>
        <begin position="61"/>
        <end position="71"/>
    </location>
</feature>
<evidence type="ECO:0000256" key="1">
    <source>
        <dbReference type="SAM" id="MobiDB-lite"/>
    </source>
</evidence>